<dbReference type="GO" id="GO:0071944">
    <property type="term" value="C:cell periphery"/>
    <property type="evidence" value="ECO:0007669"/>
    <property type="project" value="UniProtKB-ARBA"/>
</dbReference>
<dbReference type="GO" id="GO:0008526">
    <property type="term" value="F:phosphatidylinositol transfer activity"/>
    <property type="evidence" value="ECO:0007669"/>
    <property type="project" value="UniProtKB-ARBA"/>
</dbReference>
<evidence type="ECO:0000313" key="2">
    <source>
        <dbReference type="EMBL" id="KAL2651867.1"/>
    </source>
</evidence>
<evidence type="ECO:0000259" key="1">
    <source>
        <dbReference type="Pfam" id="PF02121"/>
    </source>
</evidence>
<dbReference type="Proteomes" id="UP001605036">
    <property type="component" value="Unassembled WGS sequence"/>
</dbReference>
<dbReference type="GO" id="GO:0005737">
    <property type="term" value="C:cytoplasm"/>
    <property type="evidence" value="ECO:0007669"/>
    <property type="project" value="UniProtKB-ARBA"/>
</dbReference>
<dbReference type="InterPro" id="IPR023393">
    <property type="entry name" value="START-like_dom_sf"/>
</dbReference>
<feature type="domain" description="Phosphatidylinositol transfer protein N-terminal" evidence="1">
    <location>
        <begin position="4"/>
        <end position="248"/>
    </location>
</feature>
<dbReference type="FunFam" id="3.30.530.20:FF:000028">
    <property type="entry name" value="Phosphatidylinositol transfer protein 5"/>
    <property type="match status" value="1"/>
</dbReference>
<dbReference type="CDD" id="cd07815">
    <property type="entry name" value="SRPBCC_PITP"/>
    <property type="match status" value="1"/>
</dbReference>
<evidence type="ECO:0000313" key="3">
    <source>
        <dbReference type="Proteomes" id="UP001605036"/>
    </source>
</evidence>
<dbReference type="PANTHER" id="PTHR10658">
    <property type="entry name" value="PHOSPHATIDYLINOSITOL TRANSFER PROTEIN"/>
    <property type="match status" value="1"/>
</dbReference>
<dbReference type="SUPFAM" id="SSF55961">
    <property type="entry name" value="Bet v1-like"/>
    <property type="match status" value="1"/>
</dbReference>
<name>A0ABD1ZKP0_9MARC</name>
<proteinExistence type="predicted"/>
<dbReference type="InterPro" id="IPR001666">
    <property type="entry name" value="PI_transfer"/>
</dbReference>
<keyword evidence="3" id="KW-1185">Reference proteome</keyword>
<gene>
    <name evidence="2" type="ORF">R1flu_019995</name>
</gene>
<sequence length="331" mass="37425">MVQLTEFRVVMPLSLEEYRIAQMYMVTKMQEQQTSGTEGVEILVNEPFENEEFGKGQYTSKIYHLQSKAPTWLTAIAPTNSLIIEEEAWNAYPKCKTVLKCPYFTRFRLTIETIHVADNGQSHNVHNLPNELLNNRKVEIVDIASNVRDYWSYVIGGPPVDLATFQSKKTGRGLLQPGWQSTVNPVMTAYKLVTVDVPYWGFGYRLEQLLLGGERALFVESHKQCFSWIDEWFGLSFEDVRQMELQMDQALNEALHHQHAPQIASHGLLPVVKGSTLNSSTGTATNNGMGNPKVDDRDQQLVDLQKNCAQGKIGGEKIVEPNVQMMISSPF</sequence>
<dbReference type="AlphaFoldDB" id="A0ABD1ZKP0"/>
<dbReference type="EMBL" id="JBHFFA010000001">
    <property type="protein sequence ID" value="KAL2651867.1"/>
    <property type="molecule type" value="Genomic_DNA"/>
</dbReference>
<accession>A0ABD1ZKP0</accession>
<comment type="caution">
    <text evidence="2">The sequence shown here is derived from an EMBL/GenBank/DDBJ whole genome shotgun (WGS) entry which is preliminary data.</text>
</comment>
<dbReference type="InterPro" id="IPR055261">
    <property type="entry name" value="PI_transfer_N"/>
</dbReference>
<protein>
    <recommendedName>
        <fullName evidence="1">Phosphatidylinositol transfer protein N-terminal domain-containing protein</fullName>
    </recommendedName>
</protein>
<reference evidence="2 3" key="1">
    <citation type="submission" date="2024-09" db="EMBL/GenBank/DDBJ databases">
        <title>Chromosome-scale assembly of Riccia fluitans.</title>
        <authorList>
            <person name="Paukszto L."/>
            <person name="Sawicki J."/>
            <person name="Karawczyk K."/>
            <person name="Piernik-Szablinska J."/>
            <person name="Szczecinska M."/>
            <person name="Mazdziarz M."/>
        </authorList>
    </citation>
    <scope>NUCLEOTIDE SEQUENCE [LARGE SCALE GENOMIC DNA]</scope>
    <source>
        <strain evidence="2">Rf_01</strain>
        <tissue evidence="2">Aerial parts of the thallus</tissue>
    </source>
</reference>
<dbReference type="PANTHER" id="PTHR10658:SF11">
    <property type="entry name" value="VIBRATOR, ISOFORM B"/>
    <property type="match status" value="1"/>
</dbReference>
<dbReference type="PRINTS" id="PR00391">
    <property type="entry name" value="PITRANSFER"/>
</dbReference>
<organism evidence="2 3">
    <name type="scientific">Riccia fluitans</name>
    <dbReference type="NCBI Taxonomy" id="41844"/>
    <lineage>
        <taxon>Eukaryota</taxon>
        <taxon>Viridiplantae</taxon>
        <taxon>Streptophyta</taxon>
        <taxon>Embryophyta</taxon>
        <taxon>Marchantiophyta</taxon>
        <taxon>Marchantiopsida</taxon>
        <taxon>Marchantiidae</taxon>
        <taxon>Marchantiales</taxon>
        <taxon>Ricciaceae</taxon>
        <taxon>Riccia</taxon>
    </lineage>
</organism>
<dbReference type="Pfam" id="PF02121">
    <property type="entry name" value="IP_trans"/>
    <property type="match status" value="1"/>
</dbReference>
<dbReference type="Gene3D" id="3.30.530.20">
    <property type="match status" value="1"/>
</dbReference>